<name>A0ABV5Q8C2_9ACTN</name>
<reference evidence="1 2" key="1">
    <citation type="submission" date="2024-09" db="EMBL/GenBank/DDBJ databases">
        <authorList>
            <person name="Sun Q."/>
            <person name="Mori K."/>
        </authorList>
    </citation>
    <scope>NUCLEOTIDE SEQUENCE [LARGE SCALE GENOMIC DNA]</scope>
    <source>
        <strain evidence="1 2">JCM 3323</strain>
    </source>
</reference>
<dbReference type="Proteomes" id="UP001589646">
    <property type="component" value="Unassembled WGS sequence"/>
</dbReference>
<proteinExistence type="predicted"/>
<protein>
    <submittedName>
        <fullName evidence="1">Uncharacterized protein</fullName>
    </submittedName>
</protein>
<comment type="caution">
    <text evidence="1">The sequence shown here is derived from an EMBL/GenBank/DDBJ whole genome shotgun (WGS) entry which is preliminary data.</text>
</comment>
<accession>A0ABV5Q8C2</accession>
<sequence length="79" mass="9018">MRDAAGRSGLGIWREGDVDLAIRHYDILDPVTYRYLGRQKIWLRDELRPGESEPVARKGAVWNTALLSSVIVDRPGQRE</sequence>
<organism evidence="1 2">
    <name type="scientific">Nonomuraea roseola</name>
    <dbReference type="NCBI Taxonomy" id="46179"/>
    <lineage>
        <taxon>Bacteria</taxon>
        <taxon>Bacillati</taxon>
        <taxon>Actinomycetota</taxon>
        <taxon>Actinomycetes</taxon>
        <taxon>Streptosporangiales</taxon>
        <taxon>Streptosporangiaceae</taxon>
        <taxon>Nonomuraea</taxon>
    </lineage>
</organism>
<evidence type="ECO:0000313" key="2">
    <source>
        <dbReference type="Proteomes" id="UP001589646"/>
    </source>
</evidence>
<dbReference type="EMBL" id="JBHMCE010000011">
    <property type="protein sequence ID" value="MFB9531722.1"/>
    <property type="molecule type" value="Genomic_DNA"/>
</dbReference>
<evidence type="ECO:0000313" key="1">
    <source>
        <dbReference type="EMBL" id="MFB9531722.1"/>
    </source>
</evidence>
<keyword evidence="2" id="KW-1185">Reference proteome</keyword>
<gene>
    <name evidence="1" type="ORF">ACFFRN_34405</name>
</gene>
<dbReference type="RefSeq" id="WP_346119596.1">
    <property type="nucleotide sequence ID" value="NZ_BAAAXC010000008.1"/>
</dbReference>